<keyword evidence="3" id="KW-1185">Reference proteome</keyword>
<dbReference type="Proteomes" id="UP000812844">
    <property type="component" value="Unassembled WGS sequence"/>
</dbReference>
<proteinExistence type="predicted"/>
<evidence type="ECO:0000256" key="1">
    <source>
        <dbReference type="SAM" id="Phobius"/>
    </source>
</evidence>
<evidence type="ECO:0000313" key="2">
    <source>
        <dbReference type="EMBL" id="MBW3082390.1"/>
    </source>
</evidence>
<sequence>MTTTIPWTPQAGAASALDSSDLTTVGRSDLTTPLLIVLAVCLLLAVAAIVAAALLSRPRRSPRTARPRGAHRDGSDRGAWRARVDEVVARYHDGALDREEAFARLAAVARDYASSASGRDMSAHTLDDLRHVPRDPGNRRGLDLLRQTIAALYPAEFADAGANAQARETSVEQAAEWVSALMERWR</sequence>
<keyword evidence="1" id="KW-1133">Transmembrane helix</keyword>
<protein>
    <recommendedName>
        <fullName evidence="4">DUF4129 domain-containing protein</fullName>
    </recommendedName>
</protein>
<keyword evidence="1" id="KW-0812">Transmembrane</keyword>
<accession>A0ABS6W7B1</accession>
<name>A0ABS6W7B1_9BIFI</name>
<evidence type="ECO:0000313" key="3">
    <source>
        <dbReference type="Proteomes" id="UP000812844"/>
    </source>
</evidence>
<keyword evidence="1" id="KW-0472">Membrane</keyword>
<feature type="transmembrane region" description="Helical" evidence="1">
    <location>
        <begin position="34"/>
        <end position="56"/>
    </location>
</feature>
<dbReference type="RefSeq" id="WP_219080474.1">
    <property type="nucleotide sequence ID" value="NZ_JAHBBD010000005.1"/>
</dbReference>
<reference evidence="2 3" key="1">
    <citation type="submission" date="2021-05" db="EMBL/GenBank/DDBJ databases">
        <title>Phylogenetic classification of ten novel species belonging to the genus Bifidobacterium comprising B. colchicus sp. nov., B. abeli sp. nov., B. bicoloris sp. nov., B. guerezis sp. nov., B. rosaliae sp. nov., B. santillanensis sp. nov., B. argentati sp. nov., B. amazzoni sp. nov., B. pluviali sp. nov., and B. pinnaculum sp. nov.</title>
        <authorList>
            <person name="Lugli G.A."/>
            <person name="Ruiz Garcia L."/>
            <person name="Margolles A."/>
            <person name="Ventura M."/>
        </authorList>
    </citation>
    <scope>NUCLEOTIDE SEQUENCE [LARGE SCALE GENOMIC DNA]</scope>
    <source>
        <strain evidence="2 3">6T3</strain>
    </source>
</reference>
<gene>
    <name evidence="2" type="ORF">KIH73_03185</name>
</gene>
<dbReference type="EMBL" id="JAHBBD010000005">
    <property type="protein sequence ID" value="MBW3082390.1"/>
    <property type="molecule type" value="Genomic_DNA"/>
</dbReference>
<comment type="caution">
    <text evidence="2">The sequence shown here is derived from an EMBL/GenBank/DDBJ whole genome shotgun (WGS) entry which is preliminary data.</text>
</comment>
<organism evidence="2 3">
    <name type="scientific">Bifidobacterium phasiani</name>
    <dbReference type="NCBI Taxonomy" id="2834431"/>
    <lineage>
        <taxon>Bacteria</taxon>
        <taxon>Bacillati</taxon>
        <taxon>Actinomycetota</taxon>
        <taxon>Actinomycetes</taxon>
        <taxon>Bifidobacteriales</taxon>
        <taxon>Bifidobacteriaceae</taxon>
        <taxon>Bifidobacterium</taxon>
    </lineage>
</organism>
<evidence type="ECO:0008006" key="4">
    <source>
        <dbReference type="Google" id="ProtNLM"/>
    </source>
</evidence>